<dbReference type="PANTHER" id="PTHR48111">
    <property type="entry name" value="REGULATOR OF RPOS"/>
    <property type="match status" value="1"/>
</dbReference>
<evidence type="ECO:0000313" key="8">
    <source>
        <dbReference type="EMBL" id="CAB4886925.1"/>
    </source>
</evidence>
<dbReference type="GO" id="GO:0006355">
    <property type="term" value="P:regulation of DNA-templated transcription"/>
    <property type="evidence" value="ECO:0007669"/>
    <property type="project" value="InterPro"/>
</dbReference>
<protein>
    <submittedName>
        <fullName evidence="8">Unannotated protein</fullName>
    </submittedName>
</protein>
<dbReference type="EMBL" id="CAFBLS010000333">
    <property type="protein sequence ID" value="CAB4886925.1"/>
    <property type="molecule type" value="Genomic_DNA"/>
</dbReference>
<keyword evidence="1" id="KW-0597">Phosphoprotein</keyword>
<evidence type="ECO:0000259" key="6">
    <source>
        <dbReference type="PROSITE" id="PS50110"/>
    </source>
</evidence>
<reference evidence="8" key="1">
    <citation type="submission" date="2020-05" db="EMBL/GenBank/DDBJ databases">
        <authorList>
            <person name="Chiriac C."/>
            <person name="Salcher M."/>
            <person name="Ghai R."/>
            <person name="Kavagutti S V."/>
        </authorList>
    </citation>
    <scope>NUCLEOTIDE SEQUENCE</scope>
</reference>
<dbReference type="InterPro" id="IPR001867">
    <property type="entry name" value="OmpR/PhoB-type_DNA-bd"/>
</dbReference>
<name>A0A6J7F0D3_9ZZZZ</name>
<dbReference type="SUPFAM" id="SSF52172">
    <property type="entry name" value="CheY-like"/>
    <property type="match status" value="1"/>
</dbReference>
<sequence>MPHRPRVLVADDEVRFAEALRQGLERHGFDTTVVNDGAAALARASTGAFDLVLLDLMLPGLSGYRVVERLRAADVQTPILMLTAKDGEYDEADAFDLGVDDYLTKPFSTVVLLARMRSLLRRQPEVRPPLIEIGDLRLEWRKHRCSRAGREITMTAREYAVVLYLAERAGEVVSKQELLDEVWEEPDLDVNVVEVFVMQVRKKLGAGLIETVRGVGYRVVAA</sequence>
<dbReference type="Gene3D" id="3.40.50.2300">
    <property type="match status" value="1"/>
</dbReference>
<dbReference type="AlphaFoldDB" id="A0A6J7F0D3"/>
<keyword evidence="3" id="KW-0805">Transcription regulation</keyword>
<feature type="domain" description="OmpR/PhoB-type" evidence="7">
    <location>
        <begin position="128"/>
        <end position="221"/>
    </location>
</feature>
<dbReference type="InterPro" id="IPR001789">
    <property type="entry name" value="Sig_transdc_resp-reg_receiver"/>
</dbReference>
<dbReference type="Pfam" id="PF00072">
    <property type="entry name" value="Response_reg"/>
    <property type="match status" value="1"/>
</dbReference>
<evidence type="ECO:0000256" key="5">
    <source>
        <dbReference type="ARBA" id="ARBA00023163"/>
    </source>
</evidence>
<dbReference type="SMART" id="SM00448">
    <property type="entry name" value="REC"/>
    <property type="match status" value="1"/>
</dbReference>
<dbReference type="Pfam" id="PF00486">
    <property type="entry name" value="Trans_reg_C"/>
    <property type="match status" value="1"/>
</dbReference>
<dbReference type="InterPro" id="IPR036388">
    <property type="entry name" value="WH-like_DNA-bd_sf"/>
</dbReference>
<dbReference type="Gene3D" id="1.10.10.10">
    <property type="entry name" value="Winged helix-like DNA-binding domain superfamily/Winged helix DNA-binding domain"/>
    <property type="match status" value="1"/>
</dbReference>
<organism evidence="8">
    <name type="scientific">freshwater metagenome</name>
    <dbReference type="NCBI Taxonomy" id="449393"/>
    <lineage>
        <taxon>unclassified sequences</taxon>
        <taxon>metagenomes</taxon>
        <taxon>ecological metagenomes</taxon>
    </lineage>
</organism>
<feature type="domain" description="Response regulatory" evidence="6">
    <location>
        <begin position="6"/>
        <end position="120"/>
    </location>
</feature>
<dbReference type="InterPro" id="IPR039420">
    <property type="entry name" value="WalR-like"/>
</dbReference>
<dbReference type="PROSITE" id="PS50110">
    <property type="entry name" value="RESPONSE_REGULATORY"/>
    <property type="match status" value="1"/>
</dbReference>
<dbReference type="GO" id="GO:0005829">
    <property type="term" value="C:cytosol"/>
    <property type="evidence" value="ECO:0007669"/>
    <property type="project" value="TreeGrafter"/>
</dbReference>
<dbReference type="InterPro" id="IPR011006">
    <property type="entry name" value="CheY-like_superfamily"/>
</dbReference>
<dbReference type="FunFam" id="3.40.50.2300:FF:000001">
    <property type="entry name" value="DNA-binding response regulator PhoB"/>
    <property type="match status" value="1"/>
</dbReference>
<dbReference type="SMART" id="SM00862">
    <property type="entry name" value="Trans_reg_C"/>
    <property type="match status" value="1"/>
</dbReference>
<keyword evidence="5" id="KW-0804">Transcription</keyword>
<dbReference type="GO" id="GO:0000156">
    <property type="term" value="F:phosphorelay response regulator activity"/>
    <property type="evidence" value="ECO:0007669"/>
    <property type="project" value="TreeGrafter"/>
</dbReference>
<accession>A0A6J7F0D3</accession>
<dbReference type="CDD" id="cd00383">
    <property type="entry name" value="trans_reg_C"/>
    <property type="match status" value="1"/>
</dbReference>
<dbReference type="PROSITE" id="PS51755">
    <property type="entry name" value="OMPR_PHOB"/>
    <property type="match status" value="1"/>
</dbReference>
<gene>
    <name evidence="8" type="ORF">UFOPK3402_01987</name>
</gene>
<evidence type="ECO:0000256" key="4">
    <source>
        <dbReference type="ARBA" id="ARBA00023125"/>
    </source>
</evidence>
<evidence type="ECO:0000256" key="2">
    <source>
        <dbReference type="ARBA" id="ARBA00023012"/>
    </source>
</evidence>
<keyword evidence="2" id="KW-0902">Two-component regulatory system</keyword>
<dbReference type="PANTHER" id="PTHR48111:SF36">
    <property type="entry name" value="TRANSCRIPTIONAL REGULATORY PROTEIN CUTR"/>
    <property type="match status" value="1"/>
</dbReference>
<proteinExistence type="predicted"/>
<evidence type="ECO:0000259" key="7">
    <source>
        <dbReference type="PROSITE" id="PS51755"/>
    </source>
</evidence>
<keyword evidence="4" id="KW-0238">DNA-binding</keyword>
<dbReference type="GO" id="GO:0000976">
    <property type="term" value="F:transcription cis-regulatory region binding"/>
    <property type="evidence" value="ECO:0007669"/>
    <property type="project" value="TreeGrafter"/>
</dbReference>
<evidence type="ECO:0000256" key="1">
    <source>
        <dbReference type="ARBA" id="ARBA00022553"/>
    </source>
</evidence>
<dbReference type="GO" id="GO:0032993">
    <property type="term" value="C:protein-DNA complex"/>
    <property type="evidence" value="ECO:0007669"/>
    <property type="project" value="TreeGrafter"/>
</dbReference>
<evidence type="ECO:0000256" key="3">
    <source>
        <dbReference type="ARBA" id="ARBA00023015"/>
    </source>
</evidence>